<feature type="domain" description="ATP-grasp fold RimK-type" evidence="1">
    <location>
        <begin position="211"/>
        <end position="296"/>
    </location>
</feature>
<dbReference type="EMBL" id="FNTB01000001">
    <property type="protein sequence ID" value="SEC17766.1"/>
    <property type="molecule type" value="Genomic_DNA"/>
</dbReference>
<dbReference type="SUPFAM" id="SSF56059">
    <property type="entry name" value="Glutathione synthetase ATP-binding domain-like"/>
    <property type="match status" value="1"/>
</dbReference>
<organism evidence="2 3">
    <name type="scientific">Maribacter dokdonensis</name>
    <dbReference type="NCBI Taxonomy" id="320912"/>
    <lineage>
        <taxon>Bacteria</taxon>
        <taxon>Pseudomonadati</taxon>
        <taxon>Bacteroidota</taxon>
        <taxon>Flavobacteriia</taxon>
        <taxon>Flavobacteriales</taxon>
        <taxon>Flavobacteriaceae</taxon>
        <taxon>Maribacter</taxon>
    </lineage>
</organism>
<accession>A0A1H4QDQ3</accession>
<proteinExistence type="predicted"/>
<reference evidence="2 3" key="1">
    <citation type="submission" date="2016-10" db="EMBL/GenBank/DDBJ databases">
        <authorList>
            <person name="de Groot N.N."/>
        </authorList>
    </citation>
    <scope>NUCLEOTIDE SEQUENCE [LARGE SCALE GENOMIC DNA]</scope>
    <source>
        <strain evidence="2 3">MAR_2009_71</strain>
    </source>
</reference>
<dbReference type="Pfam" id="PF08443">
    <property type="entry name" value="RimK"/>
    <property type="match status" value="1"/>
</dbReference>
<dbReference type="GO" id="GO:0009432">
    <property type="term" value="P:SOS response"/>
    <property type="evidence" value="ECO:0007669"/>
    <property type="project" value="TreeGrafter"/>
</dbReference>
<evidence type="ECO:0000259" key="1">
    <source>
        <dbReference type="Pfam" id="PF08443"/>
    </source>
</evidence>
<evidence type="ECO:0000313" key="3">
    <source>
        <dbReference type="Proteomes" id="UP000183038"/>
    </source>
</evidence>
<gene>
    <name evidence="2" type="ORF">SAMN05192540_2550</name>
</gene>
<dbReference type="OrthoDB" id="1704979at2"/>
<dbReference type="PANTHER" id="PTHR21621">
    <property type="entry name" value="RIBOSOMAL PROTEIN S6 MODIFICATION PROTEIN"/>
    <property type="match status" value="1"/>
</dbReference>
<sequence length="336" mass="39143">MIAIHYGKKDDFSREWKKYCDDNAIPYRLVSCYDNDIVDQLKDCKALLWHIDNLEHKDELFAKQLVFSLENSGIKIFPNSKTVWHFDDKVAQKYLLEAIGAPTVNSFVFYDKSRALKWIEKTTFPKVFKLRKGGASVNVYLAKNKSHAKRLARKAFGKGFPTLDMSVILKERYRKFKLGQESFIGLLKGVVRLFIGTPFKNQSSNEKGYLYFQEFLDKNDHDQRIIVIGDKAIGLKRMVREGDFRASGSGEFYYDRELFDMECVKIAFKVSARLGFQSMSYDFIYDEIGNPKIVEVSFGFSKYAYTKCPGYWDDNLRWHEGNVALQDWIIQDLLNN</sequence>
<dbReference type="PANTHER" id="PTHR21621:SF0">
    <property type="entry name" value="BETA-CITRYLGLUTAMATE SYNTHASE B-RELATED"/>
    <property type="match status" value="1"/>
</dbReference>
<evidence type="ECO:0000313" key="2">
    <source>
        <dbReference type="EMBL" id="SEC17766.1"/>
    </source>
</evidence>
<dbReference type="GO" id="GO:0005737">
    <property type="term" value="C:cytoplasm"/>
    <property type="evidence" value="ECO:0007669"/>
    <property type="project" value="TreeGrafter"/>
</dbReference>
<dbReference type="InterPro" id="IPR013815">
    <property type="entry name" value="ATP_grasp_subdomain_1"/>
</dbReference>
<name>A0A1H4QDQ3_9FLAO</name>
<dbReference type="GO" id="GO:0005524">
    <property type="term" value="F:ATP binding"/>
    <property type="evidence" value="ECO:0007669"/>
    <property type="project" value="InterPro"/>
</dbReference>
<dbReference type="GO" id="GO:0018169">
    <property type="term" value="F:ribosomal S6-glutamic acid ligase activity"/>
    <property type="evidence" value="ECO:0007669"/>
    <property type="project" value="TreeGrafter"/>
</dbReference>
<dbReference type="Proteomes" id="UP000183038">
    <property type="component" value="Unassembled WGS sequence"/>
</dbReference>
<dbReference type="InterPro" id="IPR013651">
    <property type="entry name" value="ATP-grasp_RimK-type"/>
</dbReference>
<dbReference type="Gene3D" id="3.30.470.20">
    <property type="entry name" value="ATP-grasp fold, B domain"/>
    <property type="match status" value="1"/>
</dbReference>
<dbReference type="RefSeq" id="WP_074673194.1">
    <property type="nucleotide sequence ID" value="NZ_FNTB01000001.1"/>
</dbReference>
<dbReference type="AlphaFoldDB" id="A0A1H4QDQ3"/>
<protein>
    <submittedName>
        <fullName evidence="2">RimK-like ATP-grasp domain-containing protein</fullName>
    </submittedName>
</protein>
<dbReference type="Gene3D" id="3.30.1490.20">
    <property type="entry name" value="ATP-grasp fold, A domain"/>
    <property type="match status" value="1"/>
</dbReference>